<proteinExistence type="predicted"/>
<sequence>MGAAADEYGHHPRSLLVRYDWAARSSNVGVCSYDSTTEALEVGFQHGGRYRYSSVPESLAAPLLHEQPDEFSPGGYVTRTFGKQPERFPVEKLP</sequence>
<reference evidence="2" key="1">
    <citation type="journal article" date="2015" name="Nature">
        <title>Complex archaea that bridge the gap between prokaryotes and eukaryotes.</title>
        <authorList>
            <person name="Spang A."/>
            <person name="Saw J.H."/>
            <person name="Jorgensen S.L."/>
            <person name="Zaremba-Niedzwiedzka K."/>
            <person name="Martijn J."/>
            <person name="Lind A.E."/>
            <person name="van Eijk R."/>
            <person name="Schleper C."/>
            <person name="Guy L."/>
            <person name="Ettema T.J."/>
        </authorList>
    </citation>
    <scope>NUCLEOTIDE SEQUENCE</scope>
</reference>
<feature type="domain" description="KTSC" evidence="1">
    <location>
        <begin position="25"/>
        <end position="65"/>
    </location>
</feature>
<dbReference type="AlphaFoldDB" id="A0A0F9J7G0"/>
<evidence type="ECO:0000313" key="2">
    <source>
        <dbReference type="EMBL" id="KKM65473.1"/>
    </source>
</evidence>
<accession>A0A0F9J7G0</accession>
<protein>
    <recommendedName>
        <fullName evidence="1">KTSC domain-containing protein</fullName>
    </recommendedName>
</protein>
<gene>
    <name evidence="2" type="ORF">LCGC14_1490920</name>
</gene>
<dbReference type="EMBL" id="LAZR01010718">
    <property type="protein sequence ID" value="KKM65473.1"/>
    <property type="molecule type" value="Genomic_DNA"/>
</dbReference>
<evidence type="ECO:0000259" key="1">
    <source>
        <dbReference type="Pfam" id="PF13619"/>
    </source>
</evidence>
<dbReference type="InterPro" id="IPR025309">
    <property type="entry name" value="KTSC_dom"/>
</dbReference>
<comment type="caution">
    <text evidence="2">The sequence shown here is derived from an EMBL/GenBank/DDBJ whole genome shotgun (WGS) entry which is preliminary data.</text>
</comment>
<organism evidence="2">
    <name type="scientific">marine sediment metagenome</name>
    <dbReference type="NCBI Taxonomy" id="412755"/>
    <lineage>
        <taxon>unclassified sequences</taxon>
        <taxon>metagenomes</taxon>
        <taxon>ecological metagenomes</taxon>
    </lineage>
</organism>
<dbReference type="Pfam" id="PF13619">
    <property type="entry name" value="KTSC"/>
    <property type="match status" value="1"/>
</dbReference>
<name>A0A0F9J7G0_9ZZZZ</name>